<feature type="domain" description="Response regulatory" evidence="14">
    <location>
        <begin position="633"/>
        <end position="754"/>
    </location>
</feature>
<dbReference type="PROSITE" id="PS50109">
    <property type="entry name" value="HIS_KIN"/>
    <property type="match status" value="1"/>
</dbReference>
<keyword evidence="11" id="KW-0472">Membrane</keyword>
<dbReference type="Pfam" id="PF00512">
    <property type="entry name" value="HisKA"/>
    <property type="match status" value="1"/>
</dbReference>
<feature type="chain" id="PRO_5037310424" description="Circadian input-output histidine kinase CikA" evidence="12">
    <location>
        <begin position="25"/>
        <end position="759"/>
    </location>
</feature>
<comment type="catalytic activity">
    <reaction evidence="1">
        <text>ATP + protein L-histidine = ADP + protein N-phospho-L-histidine.</text>
        <dbReference type="EC" id="2.7.13.3"/>
    </reaction>
</comment>
<dbReference type="CDD" id="cd17546">
    <property type="entry name" value="REC_hyHK_CKI1_RcsC-like"/>
    <property type="match status" value="1"/>
</dbReference>
<evidence type="ECO:0000313" key="16">
    <source>
        <dbReference type="Proteomes" id="UP000606720"/>
    </source>
</evidence>
<protein>
    <recommendedName>
        <fullName evidence="9">Circadian input-output histidine kinase CikA</fullName>
        <ecNumber evidence="3">2.7.13.3</ecNumber>
    </recommendedName>
    <alternativeName>
        <fullName evidence="4">Stage 0 sporulation protein A homolog</fullName>
    </alternativeName>
</protein>
<feature type="modified residue" description="4-aspartylphosphate" evidence="10">
    <location>
        <position position="685"/>
    </location>
</feature>
<dbReference type="EMBL" id="JACOPH010000010">
    <property type="protein sequence ID" value="MBC5714796.1"/>
    <property type="molecule type" value="Genomic_DNA"/>
</dbReference>
<name>A0A923LRZ0_9FIRM</name>
<evidence type="ECO:0000256" key="3">
    <source>
        <dbReference type="ARBA" id="ARBA00012438"/>
    </source>
</evidence>
<dbReference type="PANTHER" id="PTHR45339">
    <property type="entry name" value="HYBRID SIGNAL TRANSDUCTION HISTIDINE KINASE J"/>
    <property type="match status" value="1"/>
</dbReference>
<dbReference type="SMART" id="SM00388">
    <property type="entry name" value="HisKA"/>
    <property type="match status" value="1"/>
</dbReference>
<dbReference type="InterPro" id="IPR003594">
    <property type="entry name" value="HATPase_dom"/>
</dbReference>
<dbReference type="PANTHER" id="PTHR45339:SF1">
    <property type="entry name" value="HYBRID SIGNAL TRANSDUCTION HISTIDINE KINASE J"/>
    <property type="match status" value="1"/>
</dbReference>
<keyword evidence="6" id="KW-0808">Transferase</keyword>
<evidence type="ECO:0000256" key="7">
    <source>
        <dbReference type="ARBA" id="ARBA00023012"/>
    </source>
</evidence>
<keyword evidence="16" id="KW-1185">Reference proteome</keyword>
<dbReference type="CDD" id="cd16922">
    <property type="entry name" value="HATPase_EvgS-ArcB-TorS-like"/>
    <property type="match status" value="1"/>
</dbReference>
<gene>
    <name evidence="15" type="ORF">H8S17_11395</name>
</gene>
<keyword evidence="7" id="KW-0902">Two-component regulatory system</keyword>
<reference evidence="15" key="1">
    <citation type="submission" date="2020-08" db="EMBL/GenBank/DDBJ databases">
        <title>Genome public.</title>
        <authorList>
            <person name="Liu C."/>
            <person name="Sun Q."/>
        </authorList>
    </citation>
    <scope>NUCLEOTIDE SEQUENCE</scope>
    <source>
        <strain evidence="15">BX1005</strain>
    </source>
</reference>
<dbReference type="InterPro" id="IPR007487">
    <property type="entry name" value="ABC_transpt-TYRBP-like"/>
</dbReference>
<dbReference type="Pfam" id="PF04392">
    <property type="entry name" value="ABC_sub_bind"/>
    <property type="match status" value="1"/>
</dbReference>
<organism evidence="15 16">
    <name type="scientific">Roseburia zhanii</name>
    <dbReference type="NCBI Taxonomy" id="2763064"/>
    <lineage>
        <taxon>Bacteria</taxon>
        <taxon>Bacillati</taxon>
        <taxon>Bacillota</taxon>
        <taxon>Clostridia</taxon>
        <taxon>Lachnospirales</taxon>
        <taxon>Lachnospiraceae</taxon>
        <taxon>Roseburia</taxon>
    </lineage>
</organism>
<evidence type="ECO:0000259" key="13">
    <source>
        <dbReference type="PROSITE" id="PS50109"/>
    </source>
</evidence>
<dbReference type="Pfam" id="PF00072">
    <property type="entry name" value="Response_reg"/>
    <property type="match status" value="1"/>
</dbReference>
<dbReference type="AlphaFoldDB" id="A0A923LRZ0"/>
<dbReference type="SUPFAM" id="SSF52172">
    <property type="entry name" value="CheY-like"/>
    <property type="match status" value="1"/>
</dbReference>
<accession>A0A923LRZ0</accession>
<dbReference type="InterPro" id="IPR011006">
    <property type="entry name" value="CheY-like_superfamily"/>
</dbReference>
<dbReference type="Gene3D" id="1.10.287.130">
    <property type="match status" value="1"/>
</dbReference>
<dbReference type="PRINTS" id="PR00344">
    <property type="entry name" value="BCTRLSENSOR"/>
</dbReference>
<dbReference type="Gene3D" id="3.30.565.10">
    <property type="entry name" value="Histidine kinase-like ATPase, C-terminal domain"/>
    <property type="match status" value="1"/>
</dbReference>
<evidence type="ECO:0000256" key="9">
    <source>
        <dbReference type="ARBA" id="ARBA00074306"/>
    </source>
</evidence>
<evidence type="ECO:0000256" key="11">
    <source>
        <dbReference type="SAM" id="Phobius"/>
    </source>
</evidence>
<keyword evidence="5 10" id="KW-0597">Phosphoprotein</keyword>
<dbReference type="InterPro" id="IPR036890">
    <property type="entry name" value="HATPase_C_sf"/>
</dbReference>
<dbReference type="InterPro" id="IPR036097">
    <property type="entry name" value="HisK_dim/P_sf"/>
</dbReference>
<sequence>MKKGRIVWLFLFFLILFCTVPADAKEGSYGRVLFISSYDYSFNTVPSQMKGIEEALDKDVLLNYEFMDTKSVNDEKSIALFHDRLSYKLEKTAPYDVVIVGDDAALQFVIDYREELFSGIPVVFEGINDTERAKTAAADGLTTGVIEQVPYKENLELAASLYPDADRIVAITDDSISGLGEIKEFQNLAESYTDFQFEELNASLYSKKEFAAELEKFDKHTIVIFLICSEDKDGNAYTNREVEEMIKEHANVPIFRVVQEGVGNGFFGGAVVSFEDAGQLAGEMAMKILEGTEPSEIAMVESSTNLYYFDEEVVNRYHIIKTQLPKKAEFVNAKVSLIEKNAHVIVGILVVALILSLVIGIVVILMHLEDRNRANEAKTIFLSRMSHEIRTPMNAILGITSLTKQATDDEKVLGNLDKIEGASKLLLSILNDVLDMSAIENGKLKIGKEAFHLETALTPAVELYETLCAKKGIAYTVKYEGEVPELLLGDALRLNQILNNLLSNAFKFTKAGGTVNLTIRPVERVNGTVYIQFEVQDTGCGMSEDMKQRIFQPFEQESAKTAFSHGGSGLGMAITKNLTELMNGTIQVESKKGEGTAFTVQIPFEVAENEADVQIDRIDGTASETAYDLQGVHILLADDTELNLDVARELLELAGADVDCAKNGQEAVDKFKASAEGTYDMILMDVQMPVINGYQATEQIRNLERQDAKDIPILAMTANAFTEDIEASKQAGMDDHISKPIDTILLYAKIEQYCHTRTA</sequence>
<dbReference type="SUPFAM" id="SSF47384">
    <property type="entry name" value="Homodimeric domain of signal transducing histidine kinase"/>
    <property type="match status" value="1"/>
</dbReference>
<keyword evidence="6" id="KW-0418">Kinase</keyword>
<dbReference type="FunFam" id="3.30.565.10:FF:000010">
    <property type="entry name" value="Sensor histidine kinase RcsC"/>
    <property type="match status" value="1"/>
</dbReference>
<evidence type="ECO:0000256" key="6">
    <source>
        <dbReference type="ARBA" id="ARBA00022777"/>
    </source>
</evidence>
<evidence type="ECO:0000256" key="10">
    <source>
        <dbReference type="PROSITE-ProRule" id="PRU00169"/>
    </source>
</evidence>
<evidence type="ECO:0000313" key="15">
    <source>
        <dbReference type="EMBL" id="MBC5714796.1"/>
    </source>
</evidence>
<evidence type="ECO:0000256" key="2">
    <source>
        <dbReference type="ARBA" id="ARBA00006402"/>
    </source>
</evidence>
<comment type="similarity">
    <text evidence="2">In the N-terminal section; belongs to the phytochrome family.</text>
</comment>
<dbReference type="SUPFAM" id="SSF55874">
    <property type="entry name" value="ATPase domain of HSP90 chaperone/DNA topoisomerase II/histidine kinase"/>
    <property type="match status" value="1"/>
</dbReference>
<dbReference type="Pfam" id="PF02518">
    <property type="entry name" value="HATPase_c"/>
    <property type="match status" value="1"/>
</dbReference>
<dbReference type="InterPro" id="IPR001789">
    <property type="entry name" value="Sig_transdc_resp-reg_receiver"/>
</dbReference>
<evidence type="ECO:0000256" key="4">
    <source>
        <dbReference type="ARBA" id="ARBA00018672"/>
    </source>
</evidence>
<evidence type="ECO:0000256" key="5">
    <source>
        <dbReference type="ARBA" id="ARBA00022553"/>
    </source>
</evidence>
<dbReference type="InterPro" id="IPR003661">
    <property type="entry name" value="HisK_dim/P_dom"/>
</dbReference>
<evidence type="ECO:0000256" key="1">
    <source>
        <dbReference type="ARBA" id="ARBA00000085"/>
    </source>
</evidence>
<keyword evidence="11" id="KW-0812">Transmembrane</keyword>
<evidence type="ECO:0000256" key="8">
    <source>
        <dbReference type="ARBA" id="ARBA00024867"/>
    </source>
</evidence>
<comment type="function">
    <text evidence="8">May play the central regulatory role in sporulation. It may be an element of the effector pathway responsible for the activation of sporulation genes in response to nutritional stress. Spo0A may act in concert with spo0H (a sigma factor) to control the expression of some genes that are critical to the sporulation process.</text>
</comment>
<dbReference type="GO" id="GO:0000155">
    <property type="term" value="F:phosphorelay sensor kinase activity"/>
    <property type="evidence" value="ECO:0007669"/>
    <property type="project" value="InterPro"/>
</dbReference>
<feature type="transmembrane region" description="Helical" evidence="11">
    <location>
        <begin position="344"/>
        <end position="368"/>
    </location>
</feature>
<evidence type="ECO:0000256" key="12">
    <source>
        <dbReference type="SAM" id="SignalP"/>
    </source>
</evidence>
<keyword evidence="12" id="KW-0732">Signal</keyword>
<proteinExistence type="inferred from homology"/>
<comment type="caution">
    <text evidence="15">The sequence shown here is derived from an EMBL/GenBank/DDBJ whole genome shotgun (WGS) entry which is preliminary data.</text>
</comment>
<dbReference type="Proteomes" id="UP000606720">
    <property type="component" value="Unassembled WGS sequence"/>
</dbReference>
<dbReference type="Gene3D" id="3.40.50.2300">
    <property type="match status" value="2"/>
</dbReference>
<dbReference type="InterPro" id="IPR004358">
    <property type="entry name" value="Sig_transdc_His_kin-like_C"/>
</dbReference>
<dbReference type="SMART" id="SM00448">
    <property type="entry name" value="REC"/>
    <property type="match status" value="1"/>
</dbReference>
<dbReference type="SMART" id="SM00387">
    <property type="entry name" value="HATPase_c"/>
    <property type="match status" value="1"/>
</dbReference>
<feature type="signal peptide" evidence="12">
    <location>
        <begin position="1"/>
        <end position="24"/>
    </location>
</feature>
<dbReference type="PROSITE" id="PS50110">
    <property type="entry name" value="RESPONSE_REGULATORY"/>
    <property type="match status" value="1"/>
</dbReference>
<keyword evidence="11" id="KW-1133">Transmembrane helix</keyword>
<dbReference type="CDD" id="cd00082">
    <property type="entry name" value="HisKA"/>
    <property type="match status" value="1"/>
</dbReference>
<feature type="domain" description="Histidine kinase" evidence="13">
    <location>
        <begin position="384"/>
        <end position="606"/>
    </location>
</feature>
<evidence type="ECO:0000259" key="14">
    <source>
        <dbReference type="PROSITE" id="PS50110"/>
    </source>
</evidence>
<dbReference type="InterPro" id="IPR005467">
    <property type="entry name" value="His_kinase_dom"/>
</dbReference>
<dbReference type="EC" id="2.7.13.3" evidence="3"/>
<dbReference type="RefSeq" id="WP_186867406.1">
    <property type="nucleotide sequence ID" value="NZ_JACOPH010000010.1"/>
</dbReference>